<feature type="compositionally biased region" description="Basic and acidic residues" evidence="1">
    <location>
        <begin position="70"/>
        <end position="80"/>
    </location>
</feature>
<comment type="caution">
    <text evidence="2">The sequence shown here is derived from an EMBL/GenBank/DDBJ whole genome shotgun (WGS) entry which is preliminary data.</text>
</comment>
<reference evidence="2 3" key="1">
    <citation type="submission" date="2024-12" db="EMBL/GenBank/DDBJ databases">
        <title>Forecasting of Potato common scab and diversities of Pathogenic streptomyces spp. in china.</title>
        <authorList>
            <person name="Handique U."/>
            <person name="Wu J."/>
        </authorList>
    </citation>
    <scope>NUCLEOTIDE SEQUENCE [LARGE SCALE GENOMIC DNA]</scope>
    <source>
        <strain evidence="2 3">ZRIMU1585</strain>
    </source>
</reference>
<organism evidence="2 3">
    <name type="scientific">Streptomyces galilaeus</name>
    <dbReference type="NCBI Taxonomy" id="33899"/>
    <lineage>
        <taxon>Bacteria</taxon>
        <taxon>Bacillati</taxon>
        <taxon>Actinomycetota</taxon>
        <taxon>Actinomycetes</taxon>
        <taxon>Kitasatosporales</taxon>
        <taxon>Streptomycetaceae</taxon>
        <taxon>Streptomyces</taxon>
    </lineage>
</organism>
<evidence type="ECO:0000313" key="3">
    <source>
        <dbReference type="Proteomes" id="UP001631993"/>
    </source>
</evidence>
<dbReference type="Proteomes" id="UP001631993">
    <property type="component" value="Unassembled WGS sequence"/>
</dbReference>
<protein>
    <submittedName>
        <fullName evidence="2">Uncharacterized protein</fullName>
    </submittedName>
</protein>
<feature type="region of interest" description="Disordered" evidence="1">
    <location>
        <begin position="57"/>
        <end position="80"/>
    </location>
</feature>
<accession>A0ABW9IVZ5</accession>
<dbReference type="RefSeq" id="WP_369276559.1">
    <property type="nucleotide sequence ID" value="NZ_JBJVMW010000030.1"/>
</dbReference>
<gene>
    <name evidence="2" type="ORF">ACKI1S_41665</name>
</gene>
<evidence type="ECO:0000313" key="2">
    <source>
        <dbReference type="EMBL" id="MFM9652611.1"/>
    </source>
</evidence>
<keyword evidence="3" id="KW-1185">Reference proteome</keyword>
<sequence>MEPRAFRATHDRVARAVLAWSDLAALRPDDSEQVRLLLAGPPTPADDVRALAVRLPEAGRQRRARQTPSTRRDVEVVEGR</sequence>
<evidence type="ECO:0000256" key="1">
    <source>
        <dbReference type="SAM" id="MobiDB-lite"/>
    </source>
</evidence>
<name>A0ABW9IVZ5_STRGJ</name>
<dbReference type="EMBL" id="JBJVNE010000030">
    <property type="protein sequence ID" value="MFM9652611.1"/>
    <property type="molecule type" value="Genomic_DNA"/>
</dbReference>
<proteinExistence type="predicted"/>